<evidence type="ECO:0000313" key="1">
    <source>
        <dbReference type="EMBL" id="CAG8557564.1"/>
    </source>
</evidence>
<dbReference type="Proteomes" id="UP000789702">
    <property type="component" value="Unassembled WGS sequence"/>
</dbReference>
<proteinExistence type="predicted"/>
<gene>
    <name evidence="1" type="ORF">DHETER_LOCUS5501</name>
</gene>
<protein>
    <submittedName>
        <fullName evidence="1">13190_t:CDS:1</fullName>
    </submittedName>
</protein>
<reference evidence="1" key="1">
    <citation type="submission" date="2021-06" db="EMBL/GenBank/DDBJ databases">
        <authorList>
            <person name="Kallberg Y."/>
            <person name="Tangrot J."/>
            <person name="Rosling A."/>
        </authorList>
    </citation>
    <scope>NUCLEOTIDE SEQUENCE</scope>
    <source>
        <strain evidence="1">IL203A</strain>
    </source>
</reference>
<keyword evidence="2" id="KW-1185">Reference proteome</keyword>
<organism evidence="1 2">
    <name type="scientific">Dentiscutata heterogama</name>
    <dbReference type="NCBI Taxonomy" id="1316150"/>
    <lineage>
        <taxon>Eukaryota</taxon>
        <taxon>Fungi</taxon>
        <taxon>Fungi incertae sedis</taxon>
        <taxon>Mucoromycota</taxon>
        <taxon>Glomeromycotina</taxon>
        <taxon>Glomeromycetes</taxon>
        <taxon>Diversisporales</taxon>
        <taxon>Gigasporaceae</taxon>
        <taxon>Dentiscutata</taxon>
    </lineage>
</organism>
<feature type="non-terminal residue" evidence="1">
    <location>
        <position position="170"/>
    </location>
</feature>
<dbReference type="EMBL" id="CAJVPU010006161">
    <property type="protein sequence ID" value="CAG8557564.1"/>
    <property type="molecule type" value="Genomic_DNA"/>
</dbReference>
<comment type="caution">
    <text evidence="1">The sequence shown here is derived from an EMBL/GenBank/DDBJ whole genome shotgun (WGS) entry which is preliminary data.</text>
</comment>
<accession>A0ACA9LZ30</accession>
<name>A0ACA9LZ30_9GLOM</name>
<sequence>MVLSKLVFFQKYTLENVMSDYKKVELHENILKFIAIIKQSKNEIIFIHDYASDGTLRQYLKQNSSKFNWYDKLRLAKQLVSAVKCLQDNNIVHLNLNSGKILVNKGDIKINIFQDQKTFPSIFEYIQYTDSQFLQNIETYKLNKSSDIYSIGVLLWEISSGIIPFKNELY</sequence>
<evidence type="ECO:0000313" key="2">
    <source>
        <dbReference type="Proteomes" id="UP000789702"/>
    </source>
</evidence>